<dbReference type="InterPro" id="IPR043504">
    <property type="entry name" value="Peptidase_S1_PA_chymotrypsin"/>
</dbReference>
<keyword evidence="13" id="KW-1185">Reference proteome</keyword>
<protein>
    <submittedName>
        <fullName evidence="12">Serine protease snake</fullName>
    </submittedName>
</protein>
<dbReference type="EMBL" id="WJQU01000003">
    <property type="protein sequence ID" value="KAJ6640317.1"/>
    <property type="molecule type" value="Genomic_DNA"/>
</dbReference>
<gene>
    <name evidence="12" type="primary">snk_0</name>
    <name evidence="12" type="ORF">Bhyg_13067</name>
</gene>
<dbReference type="CDD" id="cd00190">
    <property type="entry name" value="Tryp_SPc"/>
    <property type="match status" value="1"/>
</dbReference>
<feature type="domain" description="Peptidase S1" evidence="11">
    <location>
        <begin position="1"/>
        <end position="230"/>
    </location>
</feature>
<dbReference type="Gene3D" id="2.40.10.10">
    <property type="entry name" value="Trypsin-like serine proteases"/>
    <property type="match status" value="1"/>
</dbReference>
<sequence length="231" mass="25111">MANIAALGWTDENNNINWKCGGALISLDFVLTAAHCVIGLTPPDVVRIGEEDLTNTLDVQEFGIESIIGHPEYAPRQFYNDIALIKLNQSAIVTYKVRPACLWQRNSINFTDVSAVGYGHTEFGGKSSSQLLKVDLKIFSNNECTNGYKNDRSLINGIVESQLCAGDSAGEKDTCQGDSGGPLQTSTSNGRQIVYHLLGVTSFGKACATTLPGVYTRVSHYLDWIESVVWS</sequence>
<dbReference type="SUPFAM" id="SSF50494">
    <property type="entry name" value="Trypsin-like serine proteases"/>
    <property type="match status" value="1"/>
</dbReference>
<reference evidence="12" key="1">
    <citation type="submission" date="2022-07" db="EMBL/GenBank/DDBJ databases">
        <authorList>
            <person name="Trinca V."/>
            <person name="Uliana J.V.C."/>
            <person name="Torres T.T."/>
            <person name="Ward R.J."/>
            <person name="Monesi N."/>
        </authorList>
    </citation>
    <scope>NUCLEOTIDE SEQUENCE</scope>
    <source>
        <strain evidence="12">HSMRA1968</strain>
        <tissue evidence="12">Whole embryos</tissue>
    </source>
</reference>
<accession>A0A9Q0N0W9</accession>
<dbReference type="PRINTS" id="PR00722">
    <property type="entry name" value="CHYMOTRYPSIN"/>
</dbReference>
<proteinExistence type="inferred from homology"/>
<dbReference type="AlphaFoldDB" id="A0A9Q0N0W9"/>
<evidence type="ECO:0000256" key="2">
    <source>
        <dbReference type="ARBA" id="ARBA00022525"/>
    </source>
</evidence>
<dbReference type="PROSITE" id="PS50240">
    <property type="entry name" value="TRYPSIN_DOM"/>
    <property type="match status" value="1"/>
</dbReference>
<keyword evidence="7" id="KW-0865">Zymogen</keyword>
<dbReference type="GO" id="GO:0005576">
    <property type="term" value="C:extracellular region"/>
    <property type="evidence" value="ECO:0007669"/>
    <property type="project" value="UniProtKB-SubCell"/>
</dbReference>
<evidence type="ECO:0000256" key="3">
    <source>
        <dbReference type="ARBA" id="ARBA00022670"/>
    </source>
</evidence>
<evidence type="ECO:0000256" key="1">
    <source>
        <dbReference type="ARBA" id="ARBA00004613"/>
    </source>
</evidence>
<keyword evidence="4" id="KW-0222">Digestion</keyword>
<dbReference type="InterPro" id="IPR009003">
    <property type="entry name" value="Peptidase_S1_PA"/>
</dbReference>
<comment type="subcellular location">
    <subcellularLocation>
        <location evidence="1">Secreted</location>
    </subcellularLocation>
</comment>
<evidence type="ECO:0000256" key="10">
    <source>
        <dbReference type="RuleBase" id="RU363034"/>
    </source>
</evidence>
<dbReference type="GO" id="GO:0007586">
    <property type="term" value="P:digestion"/>
    <property type="evidence" value="ECO:0007669"/>
    <property type="project" value="UniProtKB-KW"/>
</dbReference>
<dbReference type="InterPro" id="IPR051333">
    <property type="entry name" value="CLIP_Serine_Protease"/>
</dbReference>
<dbReference type="InterPro" id="IPR001254">
    <property type="entry name" value="Trypsin_dom"/>
</dbReference>
<keyword evidence="5 10" id="KW-0378">Hydrolase</keyword>
<evidence type="ECO:0000256" key="8">
    <source>
        <dbReference type="ARBA" id="ARBA00023157"/>
    </source>
</evidence>
<comment type="caution">
    <text evidence="12">The sequence shown here is derived from an EMBL/GenBank/DDBJ whole genome shotgun (WGS) entry which is preliminary data.</text>
</comment>
<evidence type="ECO:0000313" key="13">
    <source>
        <dbReference type="Proteomes" id="UP001151699"/>
    </source>
</evidence>
<dbReference type="OrthoDB" id="6339452at2759"/>
<evidence type="ECO:0000256" key="5">
    <source>
        <dbReference type="ARBA" id="ARBA00022801"/>
    </source>
</evidence>
<dbReference type="InterPro" id="IPR001314">
    <property type="entry name" value="Peptidase_S1A"/>
</dbReference>
<dbReference type="PANTHER" id="PTHR24260">
    <property type="match status" value="1"/>
</dbReference>
<comment type="similarity">
    <text evidence="9">Belongs to the peptidase S1 family. CLIP subfamily.</text>
</comment>
<dbReference type="InterPro" id="IPR018114">
    <property type="entry name" value="TRYPSIN_HIS"/>
</dbReference>
<dbReference type="SMART" id="SM00020">
    <property type="entry name" value="Tryp_SPc"/>
    <property type="match status" value="1"/>
</dbReference>
<name>A0A9Q0N0W9_9DIPT</name>
<dbReference type="FunFam" id="2.40.10.10:FF:000047">
    <property type="entry name" value="Trypsin eta"/>
    <property type="match status" value="1"/>
</dbReference>
<evidence type="ECO:0000256" key="9">
    <source>
        <dbReference type="ARBA" id="ARBA00024195"/>
    </source>
</evidence>
<dbReference type="InterPro" id="IPR033116">
    <property type="entry name" value="TRYPSIN_SER"/>
</dbReference>
<organism evidence="12 13">
    <name type="scientific">Pseudolycoriella hygida</name>
    <dbReference type="NCBI Taxonomy" id="35572"/>
    <lineage>
        <taxon>Eukaryota</taxon>
        <taxon>Metazoa</taxon>
        <taxon>Ecdysozoa</taxon>
        <taxon>Arthropoda</taxon>
        <taxon>Hexapoda</taxon>
        <taxon>Insecta</taxon>
        <taxon>Pterygota</taxon>
        <taxon>Neoptera</taxon>
        <taxon>Endopterygota</taxon>
        <taxon>Diptera</taxon>
        <taxon>Nematocera</taxon>
        <taxon>Sciaroidea</taxon>
        <taxon>Sciaridae</taxon>
        <taxon>Pseudolycoriella</taxon>
    </lineage>
</organism>
<evidence type="ECO:0000256" key="4">
    <source>
        <dbReference type="ARBA" id="ARBA00022757"/>
    </source>
</evidence>
<dbReference type="PANTHER" id="PTHR24260:SF136">
    <property type="entry name" value="GH08193P-RELATED"/>
    <property type="match status" value="1"/>
</dbReference>
<evidence type="ECO:0000256" key="7">
    <source>
        <dbReference type="ARBA" id="ARBA00023145"/>
    </source>
</evidence>
<evidence type="ECO:0000313" key="12">
    <source>
        <dbReference type="EMBL" id="KAJ6640317.1"/>
    </source>
</evidence>
<dbReference type="PROSITE" id="PS00134">
    <property type="entry name" value="TRYPSIN_HIS"/>
    <property type="match status" value="1"/>
</dbReference>
<dbReference type="GO" id="GO:0004252">
    <property type="term" value="F:serine-type endopeptidase activity"/>
    <property type="evidence" value="ECO:0007669"/>
    <property type="project" value="InterPro"/>
</dbReference>
<evidence type="ECO:0000256" key="6">
    <source>
        <dbReference type="ARBA" id="ARBA00022825"/>
    </source>
</evidence>
<keyword evidence="8" id="KW-1015">Disulfide bond</keyword>
<evidence type="ECO:0000259" key="11">
    <source>
        <dbReference type="PROSITE" id="PS50240"/>
    </source>
</evidence>
<keyword evidence="2" id="KW-0964">Secreted</keyword>
<keyword evidence="3 10" id="KW-0645">Protease</keyword>
<dbReference type="GO" id="GO:0016485">
    <property type="term" value="P:protein processing"/>
    <property type="evidence" value="ECO:0007669"/>
    <property type="project" value="UniProtKB-ARBA"/>
</dbReference>
<keyword evidence="6 10" id="KW-0720">Serine protease</keyword>
<dbReference type="Pfam" id="PF00089">
    <property type="entry name" value="Trypsin"/>
    <property type="match status" value="1"/>
</dbReference>
<dbReference type="Proteomes" id="UP001151699">
    <property type="component" value="Chromosome X"/>
</dbReference>
<dbReference type="PROSITE" id="PS00135">
    <property type="entry name" value="TRYPSIN_SER"/>
    <property type="match status" value="1"/>
</dbReference>